<dbReference type="GO" id="GO:0006826">
    <property type="term" value="P:iron ion transport"/>
    <property type="evidence" value="ECO:0007669"/>
    <property type="project" value="TreeGrafter"/>
</dbReference>
<keyword evidence="6" id="KW-0472">Membrane</keyword>
<dbReference type="InParanoid" id="A0A165GU81"/>
<keyword evidence="9" id="KW-1185">Reference proteome</keyword>
<evidence type="ECO:0000313" key="8">
    <source>
        <dbReference type="EMBL" id="KZT58483.1"/>
    </source>
</evidence>
<evidence type="ECO:0000256" key="1">
    <source>
        <dbReference type="ARBA" id="ARBA00004141"/>
    </source>
</evidence>
<dbReference type="AlphaFoldDB" id="A0A165GU81"/>
<dbReference type="OrthoDB" id="3026059at2759"/>
<feature type="non-terminal residue" evidence="8">
    <location>
        <position position="1"/>
    </location>
</feature>
<evidence type="ECO:0000259" key="7">
    <source>
        <dbReference type="Pfam" id="PF01794"/>
    </source>
</evidence>
<evidence type="ECO:0000256" key="5">
    <source>
        <dbReference type="ARBA" id="ARBA00023065"/>
    </source>
</evidence>
<evidence type="ECO:0000313" key="9">
    <source>
        <dbReference type="Proteomes" id="UP000076842"/>
    </source>
</evidence>
<comment type="subcellular location">
    <subcellularLocation>
        <location evidence="1">Membrane</location>
        <topology evidence="1">Multi-pass membrane protein</topology>
    </subcellularLocation>
</comment>
<keyword evidence="5" id="KW-0406">Ion transport</keyword>
<accession>A0A165GU81</accession>
<reference evidence="8 9" key="1">
    <citation type="journal article" date="2016" name="Mol. Biol. Evol.">
        <title>Comparative Genomics of Early-Diverging Mushroom-Forming Fungi Provides Insights into the Origins of Lignocellulose Decay Capabilities.</title>
        <authorList>
            <person name="Nagy L.G."/>
            <person name="Riley R."/>
            <person name="Tritt A."/>
            <person name="Adam C."/>
            <person name="Daum C."/>
            <person name="Floudas D."/>
            <person name="Sun H."/>
            <person name="Yadav J.S."/>
            <person name="Pangilinan J."/>
            <person name="Larsson K.H."/>
            <person name="Matsuura K."/>
            <person name="Barry K."/>
            <person name="Labutti K."/>
            <person name="Kuo R."/>
            <person name="Ohm R.A."/>
            <person name="Bhattacharya S.S."/>
            <person name="Shirouzu T."/>
            <person name="Yoshinaga Y."/>
            <person name="Martin F.M."/>
            <person name="Grigoriev I.V."/>
            <person name="Hibbett D.S."/>
        </authorList>
    </citation>
    <scope>NUCLEOTIDE SEQUENCE [LARGE SCALE GENOMIC DNA]</scope>
    <source>
        <strain evidence="8 9">HHB12733</strain>
    </source>
</reference>
<sequence>NLIMNSNRAGFMALALIPPVFLLAAKNSILTLLLSTGYEKLNFLHRWAGRMMFLCALVH</sequence>
<dbReference type="Pfam" id="PF01794">
    <property type="entry name" value="Ferric_reduct"/>
    <property type="match status" value="1"/>
</dbReference>
<dbReference type="GO" id="GO:0005886">
    <property type="term" value="C:plasma membrane"/>
    <property type="evidence" value="ECO:0007669"/>
    <property type="project" value="TreeGrafter"/>
</dbReference>
<feature type="domain" description="Ferric oxidoreductase" evidence="7">
    <location>
        <begin position="9"/>
        <end position="59"/>
    </location>
</feature>
<evidence type="ECO:0000256" key="3">
    <source>
        <dbReference type="ARBA" id="ARBA00022692"/>
    </source>
</evidence>
<gene>
    <name evidence="8" type="ORF">CALCODRAFT_425223</name>
</gene>
<dbReference type="PANTHER" id="PTHR32361">
    <property type="entry name" value="FERRIC/CUPRIC REDUCTASE TRANSMEMBRANE COMPONENT"/>
    <property type="match status" value="1"/>
</dbReference>
<dbReference type="InterPro" id="IPR051410">
    <property type="entry name" value="Ferric/Cupric_Reductase"/>
</dbReference>
<dbReference type="GO" id="GO:0015677">
    <property type="term" value="P:copper ion import"/>
    <property type="evidence" value="ECO:0007669"/>
    <property type="project" value="TreeGrafter"/>
</dbReference>
<dbReference type="InterPro" id="IPR013130">
    <property type="entry name" value="Fe3_Rdtase_TM_dom"/>
</dbReference>
<dbReference type="STRING" id="1353952.A0A165GU81"/>
<keyword evidence="3 8" id="KW-0812">Transmembrane</keyword>
<dbReference type="GO" id="GO:0006879">
    <property type="term" value="P:intracellular iron ion homeostasis"/>
    <property type="evidence" value="ECO:0007669"/>
    <property type="project" value="TreeGrafter"/>
</dbReference>
<dbReference type="GO" id="GO:0000293">
    <property type="term" value="F:ferric-chelate reductase activity"/>
    <property type="evidence" value="ECO:0007669"/>
    <property type="project" value="TreeGrafter"/>
</dbReference>
<dbReference type="Proteomes" id="UP000076842">
    <property type="component" value="Unassembled WGS sequence"/>
</dbReference>
<keyword evidence="4" id="KW-1133">Transmembrane helix</keyword>
<organism evidence="8 9">
    <name type="scientific">Calocera cornea HHB12733</name>
    <dbReference type="NCBI Taxonomy" id="1353952"/>
    <lineage>
        <taxon>Eukaryota</taxon>
        <taxon>Fungi</taxon>
        <taxon>Dikarya</taxon>
        <taxon>Basidiomycota</taxon>
        <taxon>Agaricomycotina</taxon>
        <taxon>Dacrymycetes</taxon>
        <taxon>Dacrymycetales</taxon>
        <taxon>Dacrymycetaceae</taxon>
        <taxon>Calocera</taxon>
    </lineage>
</organism>
<feature type="non-terminal residue" evidence="8">
    <location>
        <position position="59"/>
    </location>
</feature>
<protein>
    <submittedName>
        <fullName evidence="8">Ferric reductase-like transmembrane component</fullName>
    </submittedName>
</protein>
<dbReference type="EMBL" id="KV423951">
    <property type="protein sequence ID" value="KZT58483.1"/>
    <property type="molecule type" value="Genomic_DNA"/>
</dbReference>
<name>A0A165GU81_9BASI</name>
<keyword evidence="2" id="KW-0813">Transport</keyword>
<evidence type="ECO:0000256" key="4">
    <source>
        <dbReference type="ARBA" id="ARBA00022989"/>
    </source>
</evidence>
<evidence type="ECO:0000256" key="6">
    <source>
        <dbReference type="ARBA" id="ARBA00023136"/>
    </source>
</evidence>
<evidence type="ECO:0000256" key="2">
    <source>
        <dbReference type="ARBA" id="ARBA00022448"/>
    </source>
</evidence>
<proteinExistence type="predicted"/>